<keyword evidence="2 3" id="KW-0067">ATP-binding</keyword>
<dbReference type="NCBIfam" id="TIGR01448">
    <property type="entry name" value="recD_rel"/>
    <property type="match status" value="1"/>
</dbReference>
<comment type="similarity">
    <text evidence="3">Belongs to the RecD family. RecD2 subfamily.</text>
</comment>
<dbReference type="InterPro" id="IPR050534">
    <property type="entry name" value="Coronavir_polyprotein_1ab"/>
</dbReference>
<dbReference type="InterPro" id="IPR010994">
    <property type="entry name" value="RuvA_2-like"/>
</dbReference>
<keyword evidence="3" id="KW-0238">DNA-binding</keyword>
<keyword evidence="3" id="KW-0413">Isomerase</keyword>
<keyword evidence="7" id="KW-1185">Reference proteome</keyword>
<feature type="domain" description="Helix-hairpin-helix DNA-binding motif class 1" evidence="4">
    <location>
        <begin position="116"/>
        <end position="135"/>
    </location>
</feature>
<dbReference type="Pfam" id="PF13604">
    <property type="entry name" value="AAA_30"/>
    <property type="match status" value="1"/>
</dbReference>
<dbReference type="CDD" id="cd18809">
    <property type="entry name" value="SF1_C_RecD"/>
    <property type="match status" value="1"/>
</dbReference>
<keyword evidence="1 3" id="KW-0547">Nucleotide-binding</keyword>
<dbReference type="Pfam" id="PF23139">
    <property type="entry name" value="OB_YrrC"/>
    <property type="match status" value="1"/>
</dbReference>
<evidence type="ECO:0000256" key="2">
    <source>
        <dbReference type="ARBA" id="ARBA00022840"/>
    </source>
</evidence>
<protein>
    <recommendedName>
        <fullName evidence="3">ATP-dependent RecD2 DNA helicase</fullName>
        <ecNumber evidence="3">5.6.2.3</ecNumber>
    </recommendedName>
    <alternativeName>
        <fullName evidence="3">DNA 5'-3' helicase subunit RecD2</fullName>
    </alternativeName>
</protein>
<evidence type="ECO:0000259" key="5">
    <source>
        <dbReference type="SMART" id="SM00382"/>
    </source>
</evidence>
<evidence type="ECO:0000313" key="7">
    <source>
        <dbReference type="Proteomes" id="UP000028542"/>
    </source>
</evidence>
<dbReference type="InterPro" id="IPR006345">
    <property type="entry name" value="RecD2"/>
</dbReference>
<dbReference type="Pfam" id="PF13538">
    <property type="entry name" value="UvrD_C_2"/>
    <property type="match status" value="1"/>
</dbReference>
<dbReference type="EC" id="5.6.2.3" evidence="3"/>
<dbReference type="Gene3D" id="1.10.150.20">
    <property type="entry name" value="5' to 3' exonuclease, C-terminal subdomain"/>
    <property type="match status" value="1"/>
</dbReference>
<dbReference type="Gene3D" id="2.30.30.940">
    <property type="match status" value="1"/>
</dbReference>
<dbReference type="GO" id="GO:0006310">
    <property type="term" value="P:DNA recombination"/>
    <property type="evidence" value="ECO:0007669"/>
    <property type="project" value="InterPro"/>
</dbReference>
<dbReference type="SMART" id="SM00278">
    <property type="entry name" value="HhH1"/>
    <property type="match status" value="2"/>
</dbReference>
<feature type="domain" description="AAA+ ATPase" evidence="5">
    <location>
        <begin position="332"/>
        <end position="477"/>
    </location>
</feature>
<dbReference type="HAMAP" id="MF_01488">
    <property type="entry name" value="RecD2"/>
    <property type="match status" value="1"/>
</dbReference>
<name>A0A084JHU7_9CLOT</name>
<organism evidence="6 7">
    <name type="scientific">Clostridium sulfidigenes</name>
    <dbReference type="NCBI Taxonomy" id="318464"/>
    <lineage>
        <taxon>Bacteria</taxon>
        <taxon>Bacillati</taxon>
        <taxon>Bacillota</taxon>
        <taxon>Clostridia</taxon>
        <taxon>Eubacteriales</taxon>
        <taxon>Clostridiaceae</taxon>
        <taxon>Clostridium</taxon>
    </lineage>
</organism>
<dbReference type="GO" id="GO:0017116">
    <property type="term" value="F:single-stranded DNA helicase activity"/>
    <property type="evidence" value="ECO:0007669"/>
    <property type="project" value="TreeGrafter"/>
</dbReference>
<dbReference type="PANTHER" id="PTHR43788:SF6">
    <property type="entry name" value="DNA HELICASE B"/>
    <property type="match status" value="1"/>
</dbReference>
<dbReference type="Gene3D" id="3.40.50.300">
    <property type="entry name" value="P-loop containing nucleotide triphosphate hydrolases"/>
    <property type="match status" value="2"/>
</dbReference>
<dbReference type="SMART" id="SM00382">
    <property type="entry name" value="AAA"/>
    <property type="match status" value="1"/>
</dbReference>
<gene>
    <name evidence="3" type="primary">recD2</name>
    <name evidence="6" type="ORF">IO99_02565</name>
</gene>
<dbReference type="AlphaFoldDB" id="A0A084JHU7"/>
<evidence type="ECO:0000256" key="1">
    <source>
        <dbReference type="ARBA" id="ARBA00022741"/>
    </source>
</evidence>
<dbReference type="PANTHER" id="PTHR43788">
    <property type="entry name" value="DNA2/NAM7 HELICASE FAMILY MEMBER"/>
    <property type="match status" value="1"/>
</dbReference>
<dbReference type="GO" id="GO:0009338">
    <property type="term" value="C:exodeoxyribonuclease V complex"/>
    <property type="evidence" value="ECO:0007669"/>
    <property type="project" value="TreeGrafter"/>
</dbReference>
<dbReference type="Pfam" id="PF18335">
    <property type="entry name" value="SH3_13"/>
    <property type="match status" value="1"/>
</dbReference>
<dbReference type="GO" id="GO:0016887">
    <property type="term" value="F:ATP hydrolysis activity"/>
    <property type="evidence" value="ECO:0007669"/>
    <property type="project" value="RHEA"/>
</dbReference>
<dbReference type="Gene3D" id="1.10.10.2220">
    <property type="match status" value="1"/>
</dbReference>
<dbReference type="InterPro" id="IPR055446">
    <property type="entry name" value="RecD2_N_OB"/>
</dbReference>
<reference evidence="6 7" key="1">
    <citation type="submission" date="2014-07" db="EMBL/GenBank/DDBJ databases">
        <title>Draft genome of Clostridium sulfidigenes 113A isolated from sediments associated with methane hydrate from Krishna Godavari basin.</title>
        <authorList>
            <person name="Honkalas V.S."/>
            <person name="Dabir A.P."/>
            <person name="Arora P."/>
            <person name="Dhakephalkar P.K."/>
        </authorList>
    </citation>
    <scope>NUCLEOTIDE SEQUENCE [LARGE SCALE GENOMIC DNA]</scope>
    <source>
        <strain evidence="6 7">113A</strain>
    </source>
</reference>
<feature type="domain" description="Helix-hairpin-helix DNA-binding motif class 1" evidence="4">
    <location>
        <begin position="81"/>
        <end position="102"/>
    </location>
</feature>
<dbReference type="InterPro" id="IPR003593">
    <property type="entry name" value="AAA+_ATPase"/>
</dbReference>
<dbReference type="InterPro" id="IPR041451">
    <property type="entry name" value="RecD2_SH13"/>
</dbReference>
<comment type="caution">
    <text evidence="6">The sequence shown here is derived from an EMBL/GenBank/DDBJ whole genome shotgun (WGS) entry which is preliminary data.</text>
</comment>
<dbReference type="CDD" id="cd17933">
    <property type="entry name" value="DEXSc_RecD-like"/>
    <property type="match status" value="1"/>
</dbReference>
<keyword evidence="3" id="KW-0347">Helicase</keyword>
<dbReference type="InterPro" id="IPR029493">
    <property type="entry name" value="RecD2-like_HHH"/>
</dbReference>
<dbReference type="Pfam" id="PF14520">
    <property type="entry name" value="HHH_5"/>
    <property type="match status" value="1"/>
</dbReference>
<evidence type="ECO:0000256" key="3">
    <source>
        <dbReference type="HAMAP-Rule" id="MF_01488"/>
    </source>
</evidence>
<dbReference type="InterPro" id="IPR003583">
    <property type="entry name" value="Hlx-hairpin-Hlx_DNA-bd_motif"/>
</dbReference>
<dbReference type="STRING" id="318464.IO99_02565"/>
<dbReference type="eggNOG" id="COG0507">
    <property type="taxonomic scope" value="Bacteria"/>
</dbReference>
<dbReference type="Pfam" id="PF14490">
    <property type="entry name" value="HHH_RecD2"/>
    <property type="match status" value="1"/>
</dbReference>
<dbReference type="EMBL" id="JPMD01000002">
    <property type="protein sequence ID" value="KEZ88531.1"/>
    <property type="molecule type" value="Genomic_DNA"/>
</dbReference>
<dbReference type="GO" id="GO:0043139">
    <property type="term" value="F:5'-3' DNA helicase activity"/>
    <property type="evidence" value="ECO:0007669"/>
    <property type="project" value="UniProtKB-UniRule"/>
</dbReference>
<accession>A0A084JHU7</accession>
<comment type="function">
    <text evidence="3">DNA-dependent ATPase and ATP-dependent 5'-3' DNA helicase. Has no activity on blunt DNA or DNA with 3'-overhangs, requires at least 10 bases of 5'-ssDNA for helicase activity.</text>
</comment>
<proteinExistence type="inferred from homology"/>
<dbReference type="Proteomes" id="UP000028542">
    <property type="component" value="Unassembled WGS sequence"/>
</dbReference>
<dbReference type="GO" id="GO:0003677">
    <property type="term" value="F:DNA binding"/>
    <property type="evidence" value="ECO:0007669"/>
    <property type="project" value="UniProtKB-UniRule"/>
</dbReference>
<dbReference type="SUPFAM" id="SSF52540">
    <property type="entry name" value="P-loop containing nucleoside triphosphate hydrolases"/>
    <property type="match status" value="1"/>
</dbReference>
<keyword evidence="3" id="KW-0378">Hydrolase</keyword>
<dbReference type="RefSeq" id="WP_035129777.1">
    <property type="nucleotide sequence ID" value="NZ_JPMD01000002.1"/>
</dbReference>
<evidence type="ECO:0000259" key="4">
    <source>
        <dbReference type="SMART" id="SM00278"/>
    </source>
</evidence>
<dbReference type="InterPro" id="IPR027417">
    <property type="entry name" value="P-loop_NTPase"/>
</dbReference>
<dbReference type="SUPFAM" id="SSF47781">
    <property type="entry name" value="RuvA domain 2-like"/>
    <property type="match status" value="1"/>
</dbReference>
<sequence length="735" mass="82850">MITIEGIVETVVFRNDDNGYTICKLRCDKEVVTIVGTIPFINESQEYSVQGEWTVHPKFGKQFKIESIHEIIPTTTSGIEKYLASGVIEGIGKVTAKKIVEFFGEDTIKILDSNIEKLEEIPGIGKKRINTIMKSYLEQRVTKDIIIFFQSYGITVNMAMKIYKKFGVNCINIVKDNPYILTEYISGIGFRTADSIAKSLGIEKDSLFRIKSGVIYIINEFCTIGNTFIPMDRLRDKGMKLLEINSEKFDEGVYELIIDGKIKVEVVDNIDAVYNMSYLYLEMSVTRKIVELATTNYDKLSLNVNEKINDFESKANIKLANSQKEAIEGAFFNGIEVITGGPGTGKTTIINCIVSIFESLGLKVFMAAPTGRAAKRMAEATGREAKTIHRLLEIGSYSEEEVDEIENETSAIECDVLIVDEASMVDISLMNALLKAMQVGTRLIIVGDVDQLPSVGPGNVLRDIIESDAVKVVRLNEIFRQGQESMIVQNAHLINEGKMPILNTKNSDFYLERAADSEVMLEKIIGLVKTRLPKFNVEWDSVRDIQVLSPMRKGIMGIDNLNIQLQQVLNPKSKDKDEVEIKDMIFRVGDKVMQIKNNYTLKWSKNNSSEEGKGVFNGDVGYITEISEDEDKITVCFEDDKIVEYEESDLDEITLAYAVTIHKSQGSEFPVVIMPMFMGPPLLMNRNLLYTGITRAKKLVVLVGNSKVVEFMKDNNRSFERYSGLKWRIREIIHM</sequence>
<evidence type="ECO:0000313" key="6">
    <source>
        <dbReference type="EMBL" id="KEZ88531.1"/>
    </source>
</evidence>
<comment type="catalytic activity">
    <reaction evidence="3">
        <text>ATP + H2O = ADP + phosphate + H(+)</text>
        <dbReference type="Rhea" id="RHEA:13065"/>
        <dbReference type="ChEBI" id="CHEBI:15377"/>
        <dbReference type="ChEBI" id="CHEBI:15378"/>
        <dbReference type="ChEBI" id="CHEBI:30616"/>
        <dbReference type="ChEBI" id="CHEBI:43474"/>
        <dbReference type="ChEBI" id="CHEBI:456216"/>
        <dbReference type="EC" id="5.6.2.3"/>
    </reaction>
</comment>
<dbReference type="GO" id="GO:0006281">
    <property type="term" value="P:DNA repair"/>
    <property type="evidence" value="ECO:0007669"/>
    <property type="project" value="InterPro"/>
</dbReference>
<dbReference type="GO" id="GO:0005524">
    <property type="term" value="F:ATP binding"/>
    <property type="evidence" value="ECO:0007669"/>
    <property type="project" value="UniProtKB-UniRule"/>
</dbReference>
<feature type="binding site" evidence="3">
    <location>
        <begin position="343"/>
        <end position="347"/>
    </location>
    <ligand>
        <name>ATP</name>
        <dbReference type="ChEBI" id="CHEBI:30616"/>
    </ligand>
</feature>
<dbReference type="InterPro" id="IPR027785">
    <property type="entry name" value="UvrD-like_helicase_C"/>
</dbReference>